<dbReference type="Gene3D" id="2.20.25.10">
    <property type="match status" value="1"/>
</dbReference>
<organism evidence="2">
    <name type="scientific">Zea mays</name>
    <name type="common">Maize</name>
    <dbReference type="NCBI Taxonomy" id="4577"/>
    <lineage>
        <taxon>Eukaryota</taxon>
        <taxon>Viridiplantae</taxon>
        <taxon>Streptophyta</taxon>
        <taxon>Embryophyta</taxon>
        <taxon>Tracheophyta</taxon>
        <taxon>Spermatophyta</taxon>
        <taxon>Magnoliopsida</taxon>
        <taxon>Liliopsida</taxon>
        <taxon>Poales</taxon>
        <taxon>Poaceae</taxon>
        <taxon>PACMAD clade</taxon>
        <taxon>Panicoideae</taxon>
        <taxon>Andropogonodae</taxon>
        <taxon>Andropogoneae</taxon>
        <taxon>Tripsacinae</taxon>
        <taxon>Zea</taxon>
    </lineage>
</organism>
<keyword evidence="2" id="KW-0804">Transcription</keyword>
<gene>
    <name evidence="2" type="ORF">ZEAMMB73_Zm00001d022141</name>
</gene>
<sequence length="86" mass="10098">MVKATKLLAFVPTAGSLVLESWSFASYFHRLCFVFRRSNNMLYPREDKETRTLLYACQTCEHEVDPLFVLRFVHYFPDFVIDSGKP</sequence>
<feature type="domain" description="DNA-directed RNA polymerase II subunit RPB9-like zinc ribbon" evidence="1">
    <location>
        <begin position="39"/>
        <end position="61"/>
    </location>
</feature>
<dbReference type="ExpressionAtlas" id="A0A1D6IJK1">
    <property type="expression patterns" value="baseline and differential"/>
</dbReference>
<dbReference type="AlphaFoldDB" id="A0A1D6IJK1"/>
<dbReference type="EMBL" id="CM007650">
    <property type="protein sequence ID" value="ONM59621.1"/>
    <property type="molecule type" value="Genomic_DNA"/>
</dbReference>
<accession>A0A1D6IJK1</accession>
<dbReference type="InterPro" id="IPR001529">
    <property type="entry name" value="Zn_ribbon_RPB9"/>
</dbReference>
<dbReference type="GO" id="GO:0006351">
    <property type="term" value="P:DNA-templated transcription"/>
    <property type="evidence" value="ECO:0007669"/>
    <property type="project" value="InterPro"/>
</dbReference>
<dbReference type="GO" id="GO:0000428">
    <property type="term" value="C:DNA-directed RNA polymerase complex"/>
    <property type="evidence" value="ECO:0007669"/>
    <property type="project" value="UniProtKB-KW"/>
</dbReference>
<dbReference type="SUPFAM" id="SSF57783">
    <property type="entry name" value="Zinc beta-ribbon"/>
    <property type="match status" value="1"/>
</dbReference>
<dbReference type="EMBL" id="CM007650">
    <property type="protein sequence ID" value="ONM59618.1"/>
    <property type="molecule type" value="Genomic_DNA"/>
</dbReference>
<reference evidence="2" key="1">
    <citation type="submission" date="2015-12" db="EMBL/GenBank/DDBJ databases">
        <title>Update maize B73 reference genome by single molecule sequencing technologies.</title>
        <authorList>
            <consortium name="Maize Genome Sequencing Project"/>
            <person name="Ware D."/>
        </authorList>
    </citation>
    <scope>NUCLEOTIDE SEQUENCE [LARGE SCALE GENOMIC DNA]</scope>
    <source>
        <tissue evidence="2">Seedling</tissue>
    </source>
</reference>
<keyword evidence="2" id="KW-0240">DNA-directed RNA polymerase</keyword>
<dbReference type="Pfam" id="PF02150">
    <property type="entry name" value="Zn_ribbon_RPB9"/>
    <property type="match status" value="1"/>
</dbReference>
<protein>
    <submittedName>
        <fullName evidence="2">DNA-directed RNA polymerase subunit</fullName>
    </submittedName>
</protein>
<evidence type="ECO:0000259" key="1">
    <source>
        <dbReference type="Pfam" id="PF02150"/>
    </source>
</evidence>
<proteinExistence type="predicted"/>
<evidence type="ECO:0000313" key="2">
    <source>
        <dbReference type="EMBL" id="ONM59618.1"/>
    </source>
</evidence>
<name>A0A1D6IJK1_MAIZE</name>